<evidence type="ECO:0000256" key="1">
    <source>
        <dbReference type="SAM" id="MobiDB-lite"/>
    </source>
</evidence>
<reference evidence="3 4" key="1">
    <citation type="submission" date="2019-05" db="EMBL/GenBank/DDBJ databases">
        <title>Another draft genome of Portunus trituberculatus and its Hox gene families provides insights of decapod evolution.</title>
        <authorList>
            <person name="Jeong J.-H."/>
            <person name="Song I."/>
            <person name="Kim S."/>
            <person name="Choi T."/>
            <person name="Kim D."/>
            <person name="Ryu S."/>
            <person name="Kim W."/>
        </authorList>
    </citation>
    <scope>NUCLEOTIDE SEQUENCE [LARGE SCALE GENOMIC DNA]</scope>
    <source>
        <tissue evidence="3">Muscle</tissue>
    </source>
</reference>
<dbReference type="AlphaFoldDB" id="A0A5B7III3"/>
<keyword evidence="2" id="KW-0732">Signal</keyword>
<dbReference type="Proteomes" id="UP000324222">
    <property type="component" value="Unassembled WGS sequence"/>
</dbReference>
<gene>
    <name evidence="3" type="ORF">E2C01_076430</name>
</gene>
<comment type="caution">
    <text evidence="3">The sequence shown here is derived from an EMBL/GenBank/DDBJ whole genome shotgun (WGS) entry which is preliminary data.</text>
</comment>
<feature type="signal peptide" evidence="2">
    <location>
        <begin position="1"/>
        <end position="25"/>
    </location>
</feature>
<sequence length="111" mass="12540">MHPTKARLEWPSLIFLAAAVAVAVAVPSCSSCGGFYTPCCCRRPSTSQAMHKYEWEGYTSGYITNRFTMTRPRDKAPSRSRQIRRGGKGADAYLKEREKHLATIRKKKMLI</sequence>
<feature type="chain" id="PRO_5023122951" description="Secreted protein" evidence="2">
    <location>
        <begin position="26"/>
        <end position="111"/>
    </location>
</feature>
<evidence type="ECO:0008006" key="5">
    <source>
        <dbReference type="Google" id="ProtNLM"/>
    </source>
</evidence>
<dbReference type="EMBL" id="VSRR010058049">
    <property type="protein sequence ID" value="MPC81796.1"/>
    <property type="molecule type" value="Genomic_DNA"/>
</dbReference>
<name>A0A5B7III3_PORTR</name>
<accession>A0A5B7III3</accession>
<organism evidence="3 4">
    <name type="scientific">Portunus trituberculatus</name>
    <name type="common">Swimming crab</name>
    <name type="synonym">Neptunus trituberculatus</name>
    <dbReference type="NCBI Taxonomy" id="210409"/>
    <lineage>
        <taxon>Eukaryota</taxon>
        <taxon>Metazoa</taxon>
        <taxon>Ecdysozoa</taxon>
        <taxon>Arthropoda</taxon>
        <taxon>Crustacea</taxon>
        <taxon>Multicrustacea</taxon>
        <taxon>Malacostraca</taxon>
        <taxon>Eumalacostraca</taxon>
        <taxon>Eucarida</taxon>
        <taxon>Decapoda</taxon>
        <taxon>Pleocyemata</taxon>
        <taxon>Brachyura</taxon>
        <taxon>Eubrachyura</taxon>
        <taxon>Portunoidea</taxon>
        <taxon>Portunidae</taxon>
        <taxon>Portuninae</taxon>
        <taxon>Portunus</taxon>
    </lineage>
</organism>
<feature type="region of interest" description="Disordered" evidence="1">
    <location>
        <begin position="69"/>
        <end position="89"/>
    </location>
</feature>
<proteinExistence type="predicted"/>
<evidence type="ECO:0000256" key="2">
    <source>
        <dbReference type="SAM" id="SignalP"/>
    </source>
</evidence>
<keyword evidence="4" id="KW-1185">Reference proteome</keyword>
<evidence type="ECO:0000313" key="4">
    <source>
        <dbReference type="Proteomes" id="UP000324222"/>
    </source>
</evidence>
<evidence type="ECO:0000313" key="3">
    <source>
        <dbReference type="EMBL" id="MPC81796.1"/>
    </source>
</evidence>
<protein>
    <recommendedName>
        <fullName evidence="5">Secreted protein</fullName>
    </recommendedName>
</protein>